<name>A0A5B2VZT6_9BACT</name>
<evidence type="ECO:0000313" key="3">
    <source>
        <dbReference type="Proteomes" id="UP000324611"/>
    </source>
</evidence>
<reference evidence="2 3" key="1">
    <citation type="submission" date="2019-09" db="EMBL/GenBank/DDBJ databases">
        <title>Chitinophaga ginsengihumi sp. nov., isolated from soil of ginseng rhizosphere.</title>
        <authorList>
            <person name="Lee J."/>
        </authorList>
    </citation>
    <scope>NUCLEOTIDE SEQUENCE [LARGE SCALE GENOMIC DNA]</scope>
    <source>
        <strain evidence="2 3">BN140078</strain>
    </source>
</reference>
<gene>
    <name evidence="2" type="ORF">F0L74_13845</name>
</gene>
<keyword evidence="3" id="KW-1185">Reference proteome</keyword>
<dbReference type="Proteomes" id="UP000324611">
    <property type="component" value="Unassembled WGS sequence"/>
</dbReference>
<proteinExistence type="predicted"/>
<dbReference type="EMBL" id="VUOC01000002">
    <property type="protein sequence ID" value="KAA2243569.1"/>
    <property type="molecule type" value="Genomic_DNA"/>
</dbReference>
<dbReference type="RefSeq" id="WP_149838444.1">
    <property type="nucleotide sequence ID" value="NZ_VUOC01000002.1"/>
</dbReference>
<comment type="caution">
    <text evidence="2">The sequence shown here is derived from an EMBL/GenBank/DDBJ whole genome shotgun (WGS) entry which is preliminary data.</text>
</comment>
<feature type="signal peptide" evidence="1">
    <location>
        <begin position="1"/>
        <end position="18"/>
    </location>
</feature>
<keyword evidence="1" id="KW-0732">Signal</keyword>
<reference evidence="2 3" key="2">
    <citation type="submission" date="2019-09" db="EMBL/GenBank/DDBJ databases">
        <authorList>
            <person name="Jin C."/>
        </authorList>
    </citation>
    <scope>NUCLEOTIDE SEQUENCE [LARGE SCALE GENOMIC DNA]</scope>
    <source>
        <strain evidence="2 3">BN140078</strain>
    </source>
</reference>
<accession>A0A5B2VZT6</accession>
<feature type="chain" id="PRO_5022684109" evidence="1">
    <location>
        <begin position="19"/>
        <end position="155"/>
    </location>
</feature>
<organism evidence="2 3">
    <name type="scientific">Chitinophaga agrisoli</name>
    <dbReference type="NCBI Taxonomy" id="2607653"/>
    <lineage>
        <taxon>Bacteria</taxon>
        <taxon>Pseudomonadati</taxon>
        <taxon>Bacteroidota</taxon>
        <taxon>Chitinophagia</taxon>
        <taxon>Chitinophagales</taxon>
        <taxon>Chitinophagaceae</taxon>
        <taxon>Chitinophaga</taxon>
    </lineage>
</organism>
<protein>
    <submittedName>
        <fullName evidence="2">Uncharacterized protein</fullName>
    </submittedName>
</protein>
<dbReference type="AlphaFoldDB" id="A0A5B2VZT6"/>
<evidence type="ECO:0000313" key="2">
    <source>
        <dbReference type="EMBL" id="KAA2243569.1"/>
    </source>
</evidence>
<evidence type="ECO:0000256" key="1">
    <source>
        <dbReference type="SAM" id="SignalP"/>
    </source>
</evidence>
<sequence>MKSVIVCLLLCVMQGAMAQSRKEFKARIRNGYTTASGWKIKKGDTIQIGKGSRENGSFAFIYSAPQDSAMLYLRYGEYASPQLLRYRDRPFGTVRLPAKRAGRMARVKGLIFTGGKKDEYKVIAVAGMKTMTPYWIEIDSALSVGEIIPPKGLGL</sequence>